<evidence type="ECO:0000256" key="3">
    <source>
        <dbReference type="ARBA" id="ARBA00022746"/>
    </source>
</evidence>
<feature type="transmembrane region" description="Helical" evidence="6">
    <location>
        <begin position="207"/>
        <end position="227"/>
    </location>
</feature>
<comment type="subcellular location">
    <subcellularLocation>
        <location evidence="1">Plastid</location>
        <location evidence="1">Chloroplast membrane</location>
        <topology evidence="1">Multi-pass membrane protein</topology>
    </subcellularLocation>
</comment>
<feature type="domain" description="Fatty acid hydroxylase" evidence="7">
    <location>
        <begin position="168"/>
        <end position="297"/>
    </location>
</feature>
<name>A0A843TWY0_COLES</name>
<accession>A0A843TWY0</accession>
<dbReference type="AlphaFoldDB" id="A0A843TWY0"/>
<reference evidence="8" key="1">
    <citation type="submission" date="2017-07" db="EMBL/GenBank/DDBJ databases">
        <title>Taro Niue Genome Assembly and Annotation.</title>
        <authorList>
            <person name="Atibalentja N."/>
            <person name="Keating K."/>
            <person name="Fields C.J."/>
        </authorList>
    </citation>
    <scope>NUCLEOTIDE SEQUENCE</scope>
    <source>
        <strain evidence="8">Niue_2</strain>
        <tissue evidence="8">Leaf</tissue>
    </source>
</reference>
<dbReference type="GO" id="GO:0031969">
    <property type="term" value="C:chloroplast membrane"/>
    <property type="evidence" value="ECO:0007669"/>
    <property type="project" value="UniProtKB-SubCell"/>
</dbReference>
<keyword evidence="6" id="KW-0812">Transmembrane</keyword>
<evidence type="ECO:0000256" key="2">
    <source>
        <dbReference type="ARBA" id="ARBA00009324"/>
    </source>
</evidence>
<keyword evidence="9" id="KW-1185">Reference proteome</keyword>
<evidence type="ECO:0000313" key="8">
    <source>
        <dbReference type="EMBL" id="MQL74636.1"/>
    </source>
</evidence>
<feature type="transmembrane region" description="Helical" evidence="6">
    <location>
        <begin position="121"/>
        <end position="148"/>
    </location>
</feature>
<evidence type="ECO:0000256" key="6">
    <source>
        <dbReference type="SAM" id="Phobius"/>
    </source>
</evidence>
<keyword evidence="4" id="KW-0560">Oxidoreductase</keyword>
<evidence type="ECO:0000313" key="9">
    <source>
        <dbReference type="Proteomes" id="UP000652761"/>
    </source>
</evidence>
<organism evidence="8 9">
    <name type="scientific">Colocasia esculenta</name>
    <name type="common">Wild taro</name>
    <name type="synonym">Arum esculentum</name>
    <dbReference type="NCBI Taxonomy" id="4460"/>
    <lineage>
        <taxon>Eukaryota</taxon>
        <taxon>Viridiplantae</taxon>
        <taxon>Streptophyta</taxon>
        <taxon>Embryophyta</taxon>
        <taxon>Tracheophyta</taxon>
        <taxon>Spermatophyta</taxon>
        <taxon>Magnoliopsida</taxon>
        <taxon>Liliopsida</taxon>
        <taxon>Araceae</taxon>
        <taxon>Aroideae</taxon>
        <taxon>Colocasieae</taxon>
        <taxon>Colocasia</taxon>
    </lineage>
</organism>
<feature type="transmembrane region" description="Helical" evidence="6">
    <location>
        <begin position="233"/>
        <end position="254"/>
    </location>
</feature>
<dbReference type="InterPro" id="IPR006694">
    <property type="entry name" value="Fatty_acid_hydroxylase"/>
</dbReference>
<evidence type="ECO:0000256" key="5">
    <source>
        <dbReference type="ARBA" id="ARBA00026097"/>
    </source>
</evidence>
<dbReference type="InterPro" id="IPR045019">
    <property type="entry name" value="BETA-OHASE-like"/>
</dbReference>
<keyword evidence="6" id="KW-0472">Membrane</keyword>
<dbReference type="GO" id="GO:0016123">
    <property type="term" value="P:xanthophyll biosynthetic process"/>
    <property type="evidence" value="ECO:0007669"/>
    <property type="project" value="TreeGrafter"/>
</dbReference>
<evidence type="ECO:0000259" key="7">
    <source>
        <dbReference type="Pfam" id="PF04116"/>
    </source>
</evidence>
<evidence type="ECO:0000256" key="4">
    <source>
        <dbReference type="ARBA" id="ARBA00023002"/>
    </source>
</evidence>
<sequence length="325" mass="34639">MTTAVASSLGVHSVRRGSGFCDPSRPVGNFVCSFDPLLFSGHGPRLGSRTGGRGDPDPLHFGRGARKAVAPCCAVPEDWKRADVGVGAAAEGGIGLEGAVALGASAARVAERQARKKAQRYTYLAGAVMSSVGITSLAVAAVGSRFFWQLDGAEVPLTETLSTFALAVSAVVGMEFWARWAHRELWHNTLWSMHESHHRPRDGPFELNDIFAIVNAVPAISLISYGFSNRGLLPGLCFGAGIGITLYGMAYMIIHDGLGHRRLPVGPLGNVPYLRRVVAAHQIHHSGKLDGVPFGLFLGPEEVEEVGGTEELQKEINRRIASARV</sequence>
<keyword evidence="3" id="KW-0125">Carotenoid biosynthesis</keyword>
<evidence type="ECO:0000256" key="1">
    <source>
        <dbReference type="ARBA" id="ARBA00004508"/>
    </source>
</evidence>
<dbReference type="PANTHER" id="PTHR31899:SF9">
    <property type="entry name" value="BETA-CAROTENE 3-HYDROXYLASE 1, CHLOROPLASTIC"/>
    <property type="match status" value="1"/>
</dbReference>
<protein>
    <recommendedName>
        <fullName evidence="5">beta-carotene 3-hydroxylase</fullName>
        <ecNumber evidence="5">1.14.15.24</ecNumber>
    </recommendedName>
</protein>
<dbReference type="EMBL" id="NMUH01000217">
    <property type="protein sequence ID" value="MQL74636.1"/>
    <property type="molecule type" value="Genomic_DNA"/>
</dbReference>
<dbReference type="GO" id="GO:0010291">
    <property type="term" value="F:beta-carotene 3-hydroxylase activity"/>
    <property type="evidence" value="ECO:0007669"/>
    <property type="project" value="UniProtKB-EC"/>
</dbReference>
<gene>
    <name evidence="8" type="ORF">Taro_007014</name>
</gene>
<keyword evidence="6" id="KW-1133">Transmembrane helix</keyword>
<dbReference type="Pfam" id="PF04116">
    <property type="entry name" value="FA_hydroxylase"/>
    <property type="match status" value="1"/>
</dbReference>
<dbReference type="Proteomes" id="UP000652761">
    <property type="component" value="Unassembled WGS sequence"/>
</dbReference>
<dbReference type="PANTHER" id="PTHR31899">
    <property type="entry name" value="BETA-CAROTENE 3-HYDROXYLASE 1, CHLOROPLASTIC"/>
    <property type="match status" value="1"/>
</dbReference>
<proteinExistence type="inferred from homology"/>
<dbReference type="EC" id="1.14.15.24" evidence="5"/>
<comment type="caution">
    <text evidence="8">The sequence shown here is derived from an EMBL/GenBank/DDBJ whole genome shotgun (WGS) entry which is preliminary data.</text>
</comment>
<dbReference type="GO" id="GO:0016119">
    <property type="term" value="P:carotene metabolic process"/>
    <property type="evidence" value="ECO:0007669"/>
    <property type="project" value="TreeGrafter"/>
</dbReference>
<dbReference type="GO" id="GO:0005506">
    <property type="term" value="F:iron ion binding"/>
    <property type="evidence" value="ECO:0007669"/>
    <property type="project" value="InterPro"/>
</dbReference>
<comment type="similarity">
    <text evidence="2">Belongs to the sterol desaturase family.</text>
</comment>
<dbReference type="OrthoDB" id="9990796at2759"/>